<keyword evidence="2" id="KW-0472">Membrane</keyword>
<evidence type="ECO:0000256" key="2">
    <source>
        <dbReference type="SAM" id="Phobius"/>
    </source>
</evidence>
<dbReference type="Proteomes" id="UP001149074">
    <property type="component" value="Unassembled WGS sequence"/>
</dbReference>
<feature type="transmembrane region" description="Helical" evidence="2">
    <location>
        <begin position="282"/>
        <end position="302"/>
    </location>
</feature>
<keyword evidence="3" id="KW-0732">Signal</keyword>
<name>A0A9W9KEY2_9EURO</name>
<dbReference type="OrthoDB" id="3795566at2759"/>
<feature type="region of interest" description="Disordered" evidence="1">
    <location>
        <begin position="350"/>
        <end position="426"/>
    </location>
</feature>
<feature type="compositionally biased region" description="Basic and acidic residues" evidence="1">
    <location>
        <begin position="403"/>
        <end position="412"/>
    </location>
</feature>
<comment type="caution">
    <text evidence="4">The sequence shown here is derived from an EMBL/GenBank/DDBJ whole genome shotgun (WGS) entry which is preliminary data.</text>
</comment>
<reference evidence="4" key="1">
    <citation type="submission" date="2022-11" db="EMBL/GenBank/DDBJ databases">
        <authorList>
            <person name="Petersen C."/>
        </authorList>
    </citation>
    <scope>NUCLEOTIDE SEQUENCE</scope>
    <source>
        <strain evidence="4">IBT 30761</strain>
    </source>
</reference>
<reference evidence="4" key="2">
    <citation type="journal article" date="2023" name="IMA Fungus">
        <title>Comparative genomic study of the Penicillium genus elucidates a diverse pangenome and 15 lateral gene transfer events.</title>
        <authorList>
            <person name="Petersen C."/>
            <person name="Sorensen T."/>
            <person name="Nielsen M.R."/>
            <person name="Sondergaard T.E."/>
            <person name="Sorensen J.L."/>
            <person name="Fitzpatrick D.A."/>
            <person name="Frisvad J.C."/>
            <person name="Nielsen K.L."/>
        </authorList>
    </citation>
    <scope>NUCLEOTIDE SEQUENCE</scope>
    <source>
        <strain evidence="4">IBT 30761</strain>
    </source>
</reference>
<dbReference type="AlphaFoldDB" id="A0A9W9KEY2"/>
<sequence length="426" mass="46456">MKTLLTSLLPVLALLLTVEASPWIGTQYIAVTETVLIEGFTGTYITEDPVVRTQTIQISPTVTAPSVISTLTQIVDYSSQVTAVNLVVAPTAGIEATANHLVDYYVSVTYTAPASCSYTRNQTLTTTIPVNVPYYADGLVEPTWMSTTVEKFSYITGSITEINALLDPTAIPASVFSSASSYYKPAYYTSCYSYYSDSGSTGYRSEGSDYSGCTEFTWYFGASPFSGGYCCSDGCHYTWGITPWGLALAIFFGWFGLFLIIGLVESWFIYRRAMLGQKVRRGLPYAFACLCPILSCLFLLSVKRHPPKTPDQQAFLAARWAEMSSGKKFSSWFKNMFSRKDPTAEALGFTTAMPPQMPYPPQDPNQWYPAPGAPGAPGMPPMATYSPPPQPGHPGHPGPTDAPRGEELDGEPKTIAVSESERNDRA</sequence>
<protein>
    <submittedName>
        <fullName evidence="4">Uncharacterized protein</fullName>
    </submittedName>
</protein>
<feature type="compositionally biased region" description="Pro residues" evidence="1">
    <location>
        <begin position="371"/>
        <end position="397"/>
    </location>
</feature>
<evidence type="ECO:0000256" key="3">
    <source>
        <dbReference type="SAM" id="SignalP"/>
    </source>
</evidence>
<keyword evidence="2" id="KW-0812">Transmembrane</keyword>
<accession>A0A9W9KEY2</accession>
<gene>
    <name evidence="4" type="ORF">N7532_004478</name>
</gene>
<evidence type="ECO:0000313" key="5">
    <source>
        <dbReference type="Proteomes" id="UP001149074"/>
    </source>
</evidence>
<evidence type="ECO:0000313" key="4">
    <source>
        <dbReference type="EMBL" id="KAJ5103949.1"/>
    </source>
</evidence>
<feature type="signal peptide" evidence="3">
    <location>
        <begin position="1"/>
        <end position="20"/>
    </location>
</feature>
<keyword evidence="5" id="KW-1185">Reference proteome</keyword>
<feature type="chain" id="PRO_5040963547" evidence="3">
    <location>
        <begin position="21"/>
        <end position="426"/>
    </location>
</feature>
<dbReference type="EMBL" id="JAPQKI010000004">
    <property type="protein sequence ID" value="KAJ5103949.1"/>
    <property type="molecule type" value="Genomic_DNA"/>
</dbReference>
<organism evidence="4 5">
    <name type="scientific">Penicillium argentinense</name>
    <dbReference type="NCBI Taxonomy" id="1131581"/>
    <lineage>
        <taxon>Eukaryota</taxon>
        <taxon>Fungi</taxon>
        <taxon>Dikarya</taxon>
        <taxon>Ascomycota</taxon>
        <taxon>Pezizomycotina</taxon>
        <taxon>Eurotiomycetes</taxon>
        <taxon>Eurotiomycetidae</taxon>
        <taxon>Eurotiales</taxon>
        <taxon>Aspergillaceae</taxon>
        <taxon>Penicillium</taxon>
    </lineage>
</organism>
<dbReference type="GeneID" id="81355951"/>
<feature type="transmembrane region" description="Helical" evidence="2">
    <location>
        <begin position="244"/>
        <end position="270"/>
    </location>
</feature>
<proteinExistence type="predicted"/>
<dbReference type="RefSeq" id="XP_056477329.1">
    <property type="nucleotide sequence ID" value="XM_056616972.1"/>
</dbReference>
<keyword evidence="2" id="KW-1133">Transmembrane helix</keyword>
<evidence type="ECO:0000256" key="1">
    <source>
        <dbReference type="SAM" id="MobiDB-lite"/>
    </source>
</evidence>